<dbReference type="InterPro" id="IPR050557">
    <property type="entry name" value="RTX_toxin/Mannuronan_C5-epim"/>
</dbReference>
<reference evidence="3 4" key="1">
    <citation type="submission" date="2017-05" db="EMBL/GenBank/DDBJ databases">
        <authorList>
            <person name="Song R."/>
            <person name="Chenine A.L."/>
            <person name="Ruprecht R.M."/>
        </authorList>
    </citation>
    <scope>NUCLEOTIDE SEQUENCE [LARGE SCALE GENOMIC DNA]</scope>
    <source>
        <strain evidence="3 4">CECT 8899</strain>
    </source>
</reference>
<protein>
    <submittedName>
        <fullName evidence="3">Leukotoxin</fullName>
    </submittedName>
</protein>
<dbReference type="InterPro" id="IPR001343">
    <property type="entry name" value="Hemolysn_Ca-bd"/>
</dbReference>
<dbReference type="PROSITE" id="PS00330">
    <property type="entry name" value="HEMOLYSIN_CALCIUM"/>
    <property type="match status" value="1"/>
</dbReference>
<keyword evidence="2" id="KW-0964">Secreted</keyword>
<dbReference type="Proteomes" id="UP000201613">
    <property type="component" value="Unassembled WGS sequence"/>
</dbReference>
<dbReference type="SUPFAM" id="SSF51120">
    <property type="entry name" value="beta-Roll"/>
    <property type="match status" value="1"/>
</dbReference>
<evidence type="ECO:0000256" key="1">
    <source>
        <dbReference type="ARBA" id="ARBA00004613"/>
    </source>
</evidence>
<name>A0A238LL65_9RHOB</name>
<gene>
    <name evidence="3" type="primary">lktA</name>
    <name evidence="3" type="ORF">LOM8899_04554</name>
</gene>
<dbReference type="Gene3D" id="2.150.10.10">
    <property type="entry name" value="Serralysin-like metalloprotease, C-terminal"/>
    <property type="match status" value="2"/>
</dbReference>
<keyword evidence="4" id="KW-1185">Reference proteome</keyword>
<dbReference type="Pfam" id="PF00353">
    <property type="entry name" value="HemolysinCabind"/>
    <property type="match status" value="2"/>
</dbReference>
<sequence length="241" mass="25523">MYQYFTKTAIAGNSMISTFMLLGLTFLGLVLAPNVQGESAGNSDDDVEDVNATETDEPNFLDALFEAAEGTWLDEQEIVVDNTTVANRNLIKGSSDDDALLGTDIDDVIVGGEGEDLLQGGDGSDLLDGLSGETENETDYLRGGNGNDTLIGNGMDRMNGGAGSDVFVTTIGDSHVGPVCIDDYDDETDYIVIRHSSTEPPPTITTQTTDSATIVLANSQPIAVLEGVVLFDMKLVVFAEH</sequence>
<dbReference type="PANTHER" id="PTHR38340:SF1">
    <property type="entry name" value="S-LAYER PROTEIN"/>
    <property type="match status" value="1"/>
</dbReference>
<evidence type="ECO:0000313" key="3">
    <source>
        <dbReference type="EMBL" id="SMY10378.1"/>
    </source>
</evidence>
<dbReference type="OrthoDB" id="7773951at2"/>
<dbReference type="InterPro" id="IPR018511">
    <property type="entry name" value="Hemolysin-typ_Ca-bd_CS"/>
</dbReference>
<dbReference type="AlphaFoldDB" id="A0A238LL65"/>
<dbReference type="PANTHER" id="PTHR38340">
    <property type="entry name" value="S-LAYER PROTEIN"/>
    <property type="match status" value="1"/>
</dbReference>
<proteinExistence type="predicted"/>
<organism evidence="3 4">
    <name type="scientific">Flavimaricola marinus</name>
    <dbReference type="NCBI Taxonomy" id="1819565"/>
    <lineage>
        <taxon>Bacteria</taxon>
        <taxon>Pseudomonadati</taxon>
        <taxon>Pseudomonadota</taxon>
        <taxon>Alphaproteobacteria</taxon>
        <taxon>Rhodobacterales</taxon>
        <taxon>Paracoccaceae</taxon>
        <taxon>Flavimaricola</taxon>
    </lineage>
</organism>
<dbReference type="RefSeq" id="WP_133065103.1">
    <property type="nucleotide sequence ID" value="NZ_FXZK01000032.1"/>
</dbReference>
<evidence type="ECO:0000256" key="2">
    <source>
        <dbReference type="ARBA" id="ARBA00022525"/>
    </source>
</evidence>
<evidence type="ECO:0000313" key="4">
    <source>
        <dbReference type="Proteomes" id="UP000201613"/>
    </source>
</evidence>
<dbReference type="PRINTS" id="PR00313">
    <property type="entry name" value="CABNDNGRPT"/>
</dbReference>
<dbReference type="GO" id="GO:0005576">
    <property type="term" value="C:extracellular region"/>
    <property type="evidence" value="ECO:0007669"/>
    <property type="project" value="UniProtKB-SubCell"/>
</dbReference>
<dbReference type="InterPro" id="IPR011049">
    <property type="entry name" value="Serralysin-like_metalloprot_C"/>
</dbReference>
<comment type="subcellular location">
    <subcellularLocation>
        <location evidence="1">Secreted</location>
    </subcellularLocation>
</comment>
<accession>A0A238LL65</accession>
<dbReference type="GO" id="GO:0005509">
    <property type="term" value="F:calcium ion binding"/>
    <property type="evidence" value="ECO:0007669"/>
    <property type="project" value="InterPro"/>
</dbReference>
<dbReference type="EMBL" id="FXZK01000032">
    <property type="protein sequence ID" value="SMY10378.1"/>
    <property type="molecule type" value="Genomic_DNA"/>
</dbReference>